<name>A0A5B7G3Q2_PORTR</name>
<comment type="caution">
    <text evidence="1">The sequence shown here is derived from an EMBL/GenBank/DDBJ whole genome shotgun (WGS) entry which is preliminary data.</text>
</comment>
<sequence>MYLSTCSYCASLTQHHQRSSTFPRFTFLLLNLSPFHFTVFKRSAPVAPSQPFTPLAPHPLSPSVLSSTPPSLSRCTLFLAGDTRQRHDLWLARHRGVAATKDERLCFLVILARKTDGRGGEMEVWRCGGAEGECSLSKRGRGGYKGGADN</sequence>
<organism evidence="1 2">
    <name type="scientific">Portunus trituberculatus</name>
    <name type="common">Swimming crab</name>
    <name type="synonym">Neptunus trituberculatus</name>
    <dbReference type="NCBI Taxonomy" id="210409"/>
    <lineage>
        <taxon>Eukaryota</taxon>
        <taxon>Metazoa</taxon>
        <taxon>Ecdysozoa</taxon>
        <taxon>Arthropoda</taxon>
        <taxon>Crustacea</taxon>
        <taxon>Multicrustacea</taxon>
        <taxon>Malacostraca</taxon>
        <taxon>Eumalacostraca</taxon>
        <taxon>Eucarida</taxon>
        <taxon>Decapoda</taxon>
        <taxon>Pleocyemata</taxon>
        <taxon>Brachyura</taxon>
        <taxon>Eubrachyura</taxon>
        <taxon>Portunoidea</taxon>
        <taxon>Portunidae</taxon>
        <taxon>Portuninae</taxon>
        <taxon>Portunus</taxon>
    </lineage>
</organism>
<evidence type="ECO:0000313" key="1">
    <source>
        <dbReference type="EMBL" id="MPC54750.1"/>
    </source>
</evidence>
<protein>
    <submittedName>
        <fullName evidence="1">Uncharacterized protein</fullName>
    </submittedName>
</protein>
<keyword evidence="2" id="KW-1185">Reference proteome</keyword>
<evidence type="ECO:0000313" key="2">
    <source>
        <dbReference type="Proteomes" id="UP000324222"/>
    </source>
</evidence>
<proteinExistence type="predicted"/>
<gene>
    <name evidence="1" type="ORF">E2C01_048675</name>
</gene>
<reference evidence="1 2" key="1">
    <citation type="submission" date="2019-05" db="EMBL/GenBank/DDBJ databases">
        <title>Another draft genome of Portunus trituberculatus and its Hox gene families provides insights of decapod evolution.</title>
        <authorList>
            <person name="Jeong J.-H."/>
            <person name="Song I."/>
            <person name="Kim S."/>
            <person name="Choi T."/>
            <person name="Kim D."/>
            <person name="Ryu S."/>
            <person name="Kim W."/>
        </authorList>
    </citation>
    <scope>NUCLEOTIDE SEQUENCE [LARGE SCALE GENOMIC DNA]</scope>
    <source>
        <tissue evidence="1">Muscle</tissue>
    </source>
</reference>
<dbReference type="EMBL" id="VSRR010012609">
    <property type="protein sequence ID" value="MPC54750.1"/>
    <property type="molecule type" value="Genomic_DNA"/>
</dbReference>
<dbReference type="AlphaFoldDB" id="A0A5B7G3Q2"/>
<accession>A0A5B7G3Q2</accession>
<dbReference type="Proteomes" id="UP000324222">
    <property type="component" value="Unassembled WGS sequence"/>
</dbReference>